<evidence type="ECO:0000313" key="3">
    <source>
        <dbReference type="Proteomes" id="UP000261540"/>
    </source>
</evidence>
<accession>A0A3B3RTC9</accession>
<name>A0A3B3RTC9_9TELE</name>
<feature type="chain" id="PRO_5017293964" description="Secreted protein" evidence="1">
    <location>
        <begin position="31"/>
        <end position="109"/>
    </location>
</feature>
<protein>
    <recommendedName>
        <fullName evidence="4">Secreted protein</fullName>
    </recommendedName>
</protein>
<sequence>MLLKLAISRSATFQLVVLDGLLSHCGTIRAQDQSRGDSRSFYFIEYSTLETCLSTKLSIYRLSDEYLNCLRRFCSPFQLHANQHILIVGLPSSLLLLRHGSYQQMLLSC</sequence>
<dbReference type="AlphaFoldDB" id="A0A3B3RTC9"/>
<organism evidence="2 3">
    <name type="scientific">Paramormyrops kingsleyae</name>
    <dbReference type="NCBI Taxonomy" id="1676925"/>
    <lineage>
        <taxon>Eukaryota</taxon>
        <taxon>Metazoa</taxon>
        <taxon>Chordata</taxon>
        <taxon>Craniata</taxon>
        <taxon>Vertebrata</taxon>
        <taxon>Euteleostomi</taxon>
        <taxon>Actinopterygii</taxon>
        <taxon>Neopterygii</taxon>
        <taxon>Teleostei</taxon>
        <taxon>Osteoglossocephala</taxon>
        <taxon>Osteoglossomorpha</taxon>
        <taxon>Osteoglossiformes</taxon>
        <taxon>Mormyridae</taxon>
        <taxon>Paramormyrops</taxon>
    </lineage>
</organism>
<evidence type="ECO:0008006" key="4">
    <source>
        <dbReference type="Google" id="ProtNLM"/>
    </source>
</evidence>
<proteinExistence type="predicted"/>
<reference evidence="2" key="1">
    <citation type="submission" date="2025-08" db="UniProtKB">
        <authorList>
            <consortium name="Ensembl"/>
        </authorList>
    </citation>
    <scope>IDENTIFICATION</scope>
</reference>
<evidence type="ECO:0000256" key="1">
    <source>
        <dbReference type="SAM" id="SignalP"/>
    </source>
</evidence>
<keyword evidence="1" id="KW-0732">Signal</keyword>
<dbReference type="Proteomes" id="UP000261540">
    <property type="component" value="Unplaced"/>
</dbReference>
<reference evidence="2" key="2">
    <citation type="submission" date="2025-09" db="UniProtKB">
        <authorList>
            <consortium name="Ensembl"/>
        </authorList>
    </citation>
    <scope>IDENTIFICATION</scope>
</reference>
<keyword evidence="3" id="KW-1185">Reference proteome</keyword>
<dbReference type="Ensembl" id="ENSPKIT00000001716.1">
    <property type="protein sequence ID" value="ENSPKIP00000021090.1"/>
    <property type="gene ID" value="ENSPKIG00000005630.1"/>
</dbReference>
<feature type="signal peptide" evidence="1">
    <location>
        <begin position="1"/>
        <end position="30"/>
    </location>
</feature>
<evidence type="ECO:0000313" key="2">
    <source>
        <dbReference type="Ensembl" id="ENSPKIP00000021090.1"/>
    </source>
</evidence>